<name>A0ABD2HQZ8_HETSC</name>
<gene>
    <name evidence="2" type="ORF">niasHS_016216</name>
</gene>
<evidence type="ECO:0000313" key="3">
    <source>
        <dbReference type="Proteomes" id="UP001620645"/>
    </source>
</evidence>
<dbReference type="AlphaFoldDB" id="A0ABD2HQZ8"/>
<feature type="signal peptide" evidence="1">
    <location>
        <begin position="1"/>
        <end position="19"/>
    </location>
</feature>
<comment type="caution">
    <text evidence="2">The sequence shown here is derived from an EMBL/GenBank/DDBJ whole genome shotgun (WGS) entry which is preliminary data.</text>
</comment>
<keyword evidence="3" id="KW-1185">Reference proteome</keyword>
<sequence length="139" mass="15378">MQFFVLILLFSAIFPHCFGEKEIDPPLPPQIAGADERCLVLTCTKSVSLKDENLHKMLIQTYCPSASSTEMAAANGWCVTQLITPEMISDQCRCGKNETIFSASRQWILDALVCAKLCGAEHMNNVANNVPSIVHHVIR</sequence>
<evidence type="ECO:0000256" key="1">
    <source>
        <dbReference type="SAM" id="SignalP"/>
    </source>
</evidence>
<keyword evidence="1" id="KW-0732">Signal</keyword>
<reference evidence="2 3" key="1">
    <citation type="submission" date="2024-10" db="EMBL/GenBank/DDBJ databases">
        <authorList>
            <person name="Kim D."/>
        </authorList>
    </citation>
    <scope>NUCLEOTIDE SEQUENCE [LARGE SCALE GENOMIC DNA]</scope>
    <source>
        <strain evidence="2">Taebaek</strain>
    </source>
</reference>
<evidence type="ECO:0000313" key="2">
    <source>
        <dbReference type="EMBL" id="KAL3068248.1"/>
    </source>
</evidence>
<dbReference type="EMBL" id="JBICCN010000448">
    <property type="protein sequence ID" value="KAL3068248.1"/>
    <property type="molecule type" value="Genomic_DNA"/>
</dbReference>
<organism evidence="2 3">
    <name type="scientific">Heterodera schachtii</name>
    <name type="common">Sugarbeet cyst nematode worm</name>
    <name type="synonym">Tylenchus schachtii</name>
    <dbReference type="NCBI Taxonomy" id="97005"/>
    <lineage>
        <taxon>Eukaryota</taxon>
        <taxon>Metazoa</taxon>
        <taxon>Ecdysozoa</taxon>
        <taxon>Nematoda</taxon>
        <taxon>Chromadorea</taxon>
        <taxon>Rhabditida</taxon>
        <taxon>Tylenchina</taxon>
        <taxon>Tylenchomorpha</taxon>
        <taxon>Tylenchoidea</taxon>
        <taxon>Heteroderidae</taxon>
        <taxon>Heteroderinae</taxon>
        <taxon>Heterodera</taxon>
    </lineage>
</organism>
<dbReference type="Proteomes" id="UP001620645">
    <property type="component" value="Unassembled WGS sequence"/>
</dbReference>
<feature type="chain" id="PRO_5044896919" evidence="1">
    <location>
        <begin position="20"/>
        <end position="139"/>
    </location>
</feature>
<proteinExistence type="predicted"/>
<accession>A0ABD2HQZ8</accession>
<protein>
    <submittedName>
        <fullName evidence="2">Uncharacterized protein</fullName>
    </submittedName>
</protein>